<name>A0AAE8SJ04_9HYPO</name>
<proteinExistence type="predicted"/>
<dbReference type="AlphaFoldDB" id="A0AAE8SJ04"/>
<protein>
    <submittedName>
        <fullName evidence="1">Uncharacterized protein</fullName>
    </submittedName>
</protein>
<comment type="caution">
    <text evidence="1">The sequence shown here is derived from an EMBL/GenBank/DDBJ whole genome shotgun (WGS) entry which is preliminary data.</text>
</comment>
<evidence type="ECO:0000313" key="1">
    <source>
        <dbReference type="EMBL" id="SPJ78655.1"/>
    </source>
</evidence>
<organism evidence="1 2">
    <name type="scientific">Fusarium torulosum</name>
    <dbReference type="NCBI Taxonomy" id="33205"/>
    <lineage>
        <taxon>Eukaryota</taxon>
        <taxon>Fungi</taxon>
        <taxon>Dikarya</taxon>
        <taxon>Ascomycota</taxon>
        <taxon>Pezizomycotina</taxon>
        <taxon>Sordariomycetes</taxon>
        <taxon>Hypocreomycetidae</taxon>
        <taxon>Hypocreales</taxon>
        <taxon>Nectriaceae</taxon>
        <taxon>Fusarium</taxon>
    </lineage>
</organism>
<evidence type="ECO:0000313" key="2">
    <source>
        <dbReference type="Proteomes" id="UP001187734"/>
    </source>
</evidence>
<keyword evidence="2" id="KW-1185">Reference proteome</keyword>
<sequence>MDSGISSGAWHINFRTTGLNLIDIIKLLKTEPDDYDPEEQRVIKSSKTGTRDAAFRFIYILLKGGPSSPSSSSSSSLVLSTENRAVAYNAVSYVVAHRRIFGYRARKIVREAFEAVSSLTYKQRLALDKWAVTEPTYSRWEREDETTDDDIGFRADLDWDSDWSY</sequence>
<dbReference type="Proteomes" id="UP001187734">
    <property type="component" value="Unassembled WGS sequence"/>
</dbReference>
<gene>
    <name evidence="1" type="ORF">FTOL_07045</name>
</gene>
<dbReference type="EMBL" id="ONZP01000235">
    <property type="protein sequence ID" value="SPJ78655.1"/>
    <property type="molecule type" value="Genomic_DNA"/>
</dbReference>
<accession>A0AAE8SJ04</accession>
<reference evidence="1" key="1">
    <citation type="submission" date="2018-03" db="EMBL/GenBank/DDBJ databases">
        <authorList>
            <person name="Guldener U."/>
        </authorList>
    </citation>
    <scope>NUCLEOTIDE SEQUENCE</scope>
</reference>